<accession>A0A1H8EMY4</accession>
<dbReference type="EMBL" id="AP022821">
    <property type="protein sequence ID" value="BCA93452.1"/>
    <property type="molecule type" value="Genomic_DNA"/>
</dbReference>
<evidence type="ECO:0000313" key="1">
    <source>
        <dbReference type="EMBL" id="BCA93452.1"/>
    </source>
</evidence>
<dbReference type="InterPro" id="IPR012675">
    <property type="entry name" value="Beta-grasp_dom_sf"/>
</dbReference>
<dbReference type="PANTHER" id="PTHR34472:SF1">
    <property type="entry name" value="SULFUR CARRIER PROTEIN THIS"/>
    <property type="match status" value="1"/>
</dbReference>
<dbReference type="RefSeq" id="WP_044629870.1">
    <property type="nucleotide sequence ID" value="NZ_AP022821.1"/>
</dbReference>
<dbReference type="AlphaFoldDB" id="A0A0D7UZH9"/>
<dbReference type="SUPFAM" id="SSF54285">
    <property type="entry name" value="MoaD/ThiS"/>
    <property type="match status" value="1"/>
</dbReference>
<dbReference type="InterPro" id="IPR016155">
    <property type="entry name" value="Mopterin_synth/thiamin_S_b"/>
</dbReference>
<evidence type="ECO:0000313" key="3">
    <source>
        <dbReference type="EMBL" id="SEN20951.1"/>
    </source>
</evidence>
<dbReference type="PANTHER" id="PTHR34472">
    <property type="entry name" value="SULFUR CARRIER PROTEIN THIS"/>
    <property type="match status" value="1"/>
</dbReference>
<dbReference type="Proteomes" id="UP000501053">
    <property type="component" value="Chromosome"/>
</dbReference>
<dbReference type="InterPro" id="IPR010035">
    <property type="entry name" value="Thi_S"/>
</dbReference>
<evidence type="ECO:0000313" key="4">
    <source>
        <dbReference type="EMBL" id="SIN74223.1"/>
    </source>
</evidence>
<dbReference type="STRING" id="77097.SAMN04490369_100512"/>
<dbReference type="Proteomes" id="UP000503197">
    <property type="component" value="Chromosome"/>
</dbReference>
<gene>
    <name evidence="2" type="ORF">HMEPL2_22660</name>
    <name evidence="1" type="ORF">HMSLTHF_32270</name>
    <name evidence="3" type="ORF">SAMN04490369_100512</name>
    <name evidence="4" type="ORF">SAMN05878438_3108</name>
</gene>
<name>A0A0D7UZH9_9GAMM</name>
<reference evidence="1 8" key="3">
    <citation type="submission" date="2020-02" db="EMBL/GenBank/DDBJ databases">
        <title>Complete Genome Sequence of Halomonas meridiana strain BAA-801, Isolated from Deep Sea Thermal Vent.</title>
        <authorList>
            <person name="Takahashi Y."/>
            <person name="Takahashi H."/>
            <person name="Galipon J."/>
            <person name="Arakawa K."/>
        </authorList>
    </citation>
    <scope>NUCLEOTIDE SEQUENCE [LARGE SCALE GENOMIC DNA]</scope>
    <source>
        <strain evidence="1 8">Slthf1</strain>
    </source>
</reference>
<dbReference type="GeneID" id="97276530"/>
<dbReference type="NCBIfam" id="TIGR01683">
    <property type="entry name" value="thiS"/>
    <property type="match status" value="1"/>
</dbReference>
<evidence type="ECO:0000313" key="2">
    <source>
        <dbReference type="EMBL" id="BCB71915.1"/>
    </source>
</evidence>
<dbReference type="Proteomes" id="UP000199493">
    <property type="component" value="Unassembled WGS sequence"/>
</dbReference>
<dbReference type="EMBL" id="FODB01000005">
    <property type="protein sequence ID" value="SEN20951.1"/>
    <property type="molecule type" value="Genomic_DNA"/>
</dbReference>
<accession>A0A0D7UZH9</accession>
<dbReference type="Gene3D" id="3.10.20.30">
    <property type="match status" value="1"/>
</dbReference>
<dbReference type="Pfam" id="PF02597">
    <property type="entry name" value="ThiS"/>
    <property type="match status" value="1"/>
</dbReference>
<dbReference type="EMBL" id="AP022869">
    <property type="protein sequence ID" value="BCB71915.1"/>
    <property type="molecule type" value="Genomic_DNA"/>
</dbReference>
<dbReference type="PATRIC" id="fig|29570.3.peg.1219"/>
<evidence type="ECO:0000313" key="7">
    <source>
        <dbReference type="Proteomes" id="UP000501053"/>
    </source>
</evidence>
<organism evidence="1 8">
    <name type="scientific">Vreelandella aquamarina</name>
    <dbReference type="NCBI Taxonomy" id="77097"/>
    <lineage>
        <taxon>Bacteria</taxon>
        <taxon>Pseudomonadati</taxon>
        <taxon>Pseudomonadota</taxon>
        <taxon>Gammaproteobacteria</taxon>
        <taxon>Oceanospirillales</taxon>
        <taxon>Halomonadaceae</taxon>
        <taxon>Vreelandella</taxon>
    </lineage>
</organism>
<reference evidence="4 5" key="2">
    <citation type="submission" date="2016-11" db="EMBL/GenBank/DDBJ databases">
        <authorList>
            <person name="Jaros S."/>
            <person name="Januszkiewicz K."/>
            <person name="Wedrychowicz H."/>
        </authorList>
    </citation>
    <scope>NUCLEOTIDE SEQUENCE [LARGE SCALE GENOMIC DNA]</scope>
    <source>
        <strain evidence="4 5">ACAM 239</strain>
    </source>
</reference>
<dbReference type="CDD" id="cd00565">
    <property type="entry name" value="Ubl_ThiS"/>
    <property type="match status" value="1"/>
</dbReference>
<evidence type="ECO:0000313" key="8">
    <source>
        <dbReference type="Proteomes" id="UP000503197"/>
    </source>
</evidence>
<reference evidence="3 6" key="1">
    <citation type="submission" date="2016-10" db="EMBL/GenBank/DDBJ databases">
        <authorList>
            <person name="de Groot N.N."/>
        </authorList>
    </citation>
    <scope>NUCLEOTIDE SEQUENCE [LARGE SCALE GENOMIC DNA]</scope>
    <source>
        <strain evidence="3 6">558</strain>
    </source>
</reference>
<dbReference type="Proteomes" id="UP000185024">
    <property type="component" value="Unassembled WGS sequence"/>
</dbReference>
<dbReference type="EMBL" id="FSQX01000001">
    <property type="protein sequence ID" value="SIN74223.1"/>
    <property type="molecule type" value="Genomic_DNA"/>
</dbReference>
<reference evidence="2 7" key="4">
    <citation type="submission" date="2020-03" db="EMBL/GenBank/DDBJ databases">
        <title>Complete Genome Sequence of Halomonas meridiana strain Eplume2, isolated from hydrothermal-plume in the north east Pacific Ocean.</title>
        <authorList>
            <person name="Kurihara Y."/>
            <person name="Kawai S."/>
            <person name="Sakai A."/>
            <person name="Galipon J."/>
            <person name="Arakawa K."/>
        </authorList>
    </citation>
    <scope>NUCLEOTIDE SEQUENCE [LARGE SCALE GENOMIC DNA]</scope>
    <source>
        <strain evidence="2 7">Eplume2</strain>
    </source>
</reference>
<protein>
    <submittedName>
        <fullName evidence="1">Sulfur carrier protein ThiS</fullName>
    </submittedName>
</protein>
<dbReference type="InterPro" id="IPR003749">
    <property type="entry name" value="ThiS/MoaD-like"/>
</dbReference>
<sequence>MPTPNESIQLTLNGEPYAMTAGLTAADLVEQLGLGGRRIAVEINEQIVPKSQLAATPLAAGDQIEVVHAIGGG</sequence>
<evidence type="ECO:0000313" key="6">
    <source>
        <dbReference type="Proteomes" id="UP000199493"/>
    </source>
</evidence>
<evidence type="ECO:0000313" key="5">
    <source>
        <dbReference type="Proteomes" id="UP000185024"/>
    </source>
</evidence>
<dbReference type="OrthoDB" id="9800283at2"/>
<keyword evidence="7" id="KW-1185">Reference proteome</keyword>
<proteinExistence type="predicted"/>